<protein>
    <submittedName>
        <fullName evidence="1">Uncharacterized protein</fullName>
    </submittedName>
</protein>
<name>A0AAN6SG36_9PEZI</name>
<organism evidence="1 2">
    <name type="scientific">Pseudoneurospora amorphoporcata</name>
    <dbReference type="NCBI Taxonomy" id="241081"/>
    <lineage>
        <taxon>Eukaryota</taxon>
        <taxon>Fungi</taxon>
        <taxon>Dikarya</taxon>
        <taxon>Ascomycota</taxon>
        <taxon>Pezizomycotina</taxon>
        <taxon>Sordariomycetes</taxon>
        <taxon>Sordariomycetidae</taxon>
        <taxon>Sordariales</taxon>
        <taxon>Sordariaceae</taxon>
        <taxon>Pseudoneurospora</taxon>
    </lineage>
</organism>
<reference evidence="1" key="2">
    <citation type="submission" date="2023-06" db="EMBL/GenBank/DDBJ databases">
        <authorList>
            <consortium name="Lawrence Berkeley National Laboratory"/>
            <person name="Mondo S.J."/>
            <person name="Hensen N."/>
            <person name="Bonometti L."/>
            <person name="Westerberg I."/>
            <person name="Brannstrom I.O."/>
            <person name="Guillou S."/>
            <person name="Cros-Aarteil S."/>
            <person name="Calhoun S."/>
            <person name="Haridas S."/>
            <person name="Kuo A."/>
            <person name="Pangilinan J."/>
            <person name="Riley R."/>
            <person name="Labutti K."/>
            <person name="Andreopoulos B."/>
            <person name="Lipzen A."/>
            <person name="Chen C."/>
            <person name="Yanf M."/>
            <person name="Daum C."/>
            <person name="Ng V."/>
            <person name="Clum A."/>
            <person name="Steindorff A."/>
            <person name="Ohm R."/>
            <person name="Martin F."/>
            <person name="Silar P."/>
            <person name="Natvig D."/>
            <person name="Lalanne C."/>
            <person name="Gautier V."/>
            <person name="Ament-Velasquez S.L."/>
            <person name="Kruys A."/>
            <person name="Hutchinson M.I."/>
            <person name="Powell A.J."/>
            <person name="Barry K."/>
            <person name="Miller A.N."/>
            <person name="Grigoriev I.V."/>
            <person name="Debuchy R."/>
            <person name="Gladieux P."/>
            <person name="Thoren M.H."/>
            <person name="Johannesson H."/>
        </authorList>
    </citation>
    <scope>NUCLEOTIDE SEQUENCE</scope>
    <source>
        <strain evidence="1">CBS 626.80</strain>
    </source>
</reference>
<dbReference type="EMBL" id="MU859112">
    <property type="protein sequence ID" value="KAK3953027.1"/>
    <property type="molecule type" value="Genomic_DNA"/>
</dbReference>
<dbReference type="AlphaFoldDB" id="A0AAN6SG36"/>
<dbReference type="Proteomes" id="UP001303222">
    <property type="component" value="Unassembled WGS sequence"/>
</dbReference>
<evidence type="ECO:0000313" key="2">
    <source>
        <dbReference type="Proteomes" id="UP001303222"/>
    </source>
</evidence>
<keyword evidence="2" id="KW-1185">Reference proteome</keyword>
<gene>
    <name evidence="1" type="ORF">QBC32DRAFT_369764</name>
</gene>
<comment type="caution">
    <text evidence="1">The sequence shown here is derived from an EMBL/GenBank/DDBJ whole genome shotgun (WGS) entry which is preliminary data.</text>
</comment>
<evidence type="ECO:0000313" key="1">
    <source>
        <dbReference type="EMBL" id="KAK3953027.1"/>
    </source>
</evidence>
<accession>A0AAN6SG36</accession>
<reference evidence="1" key="1">
    <citation type="journal article" date="2023" name="Mol. Phylogenet. Evol.">
        <title>Genome-scale phylogeny and comparative genomics of the fungal order Sordariales.</title>
        <authorList>
            <person name="Hensen N."/>
            <person name="Bonometti L."/>
            <person name="Westerberg I."/>
            <person name="Brannstrom I.O."/>
            <person name="Guillou S."/>
            <person name="Cros-Aarteil S."/>
            <person name="Calhoun S."/>
            <person name="Haridas S."/>
            <person name="Kuo A."/>
            <person name="Mondo S."/>
            <person name="Pangilinan J."/>
            <person name="Riley R."/>
            <person name="LaButti K."/>
            <person name="Andreopoulos B."/>
            <person name="Lipzen A."/>
            <person name="Chen C."/>
            <person name="Yan M."/>
            <person name="Daum C."/>
            <person name="Ng V."/>
            <person name="Clum A."/>
            <person name="Steindorff A."/>
            <person name="Ohm R.A."/>
            <person name="Martin F."/>
            <person name="Silar P."/>
            <person name="Natvig D.O."/>
            <person name="Lalanne C."/>
            <person name="Gautier V."/>
            <person name="Ament-Velasquez S.L."/>
            <person name="Kruys A."/>
            <person name="Hutchinson M.I."/>
            <person name="Powell A.J."/>
            <person name="Barry K."/>
            <person name="Miller A.N."/>
            <person name="Grigoriev I.V."/>
            <person name="Debuchy R."/>
            <person name="Gladieux P."/>
            <person name="Hiltunen Thoren M."/>
            <person name="Johannesson H."/>
        </authorList>
    </citation>
    <scope>NUCLEOTIDE SEQUENCE</scope>
    <source>
        <strain evidence="1">CBS 626.80</strain>
    </source>
</reference>
<sequence length="165" mass="17821">MKRCNAFVRPNLISHISSRVGGLAESRLGRQNIALLSSVNIWYCMRHQRAAGPGTLSMRLYRIVSDRIVCTMPPPPPQPMEMDAPDGSICIPSRRCSGQDGLCCKKWAGLEQDAWPLSARPVATQGRTTTDSCLAVLQLASCPCACEFVIPSDSSLALASGLALF</sequence>
<proteinExistence type="predicted"/>